<comment type="caution">
    <text evidence="2">The sequence shown here is derived from an EMBL/GenBank/DDBJ whole genome shotgun (WGS) entry which is preliminary data.</text>
</comment>
<evidence type="ECO:0000256" key="1">
    <source>
        <dbReference type="SAM" id="MobiDB-lite"/>
    </source>
</evidence>
<name>A0ABR3UYL8_9PLEO</name>
<gene>
    <name evidence="2" type="ORF">ACET3X_001898</name>
</gene>
<dbReference type="EMBL" id="JBHGVX010000001">
    <property type="protein sequence ID" value="KAL1801556.1"/>
    <property type="molecule type" value="Genomic_DNA"/>
</dbReference>
<feature type="compositionally biased region" description="Basic and acidic residues" evidence="1">
    <location>
        <begin position="654"/>
        <end position="681"/>
    </location>
</feature>
<proteinExistence type="predicted"/>
<feature type="compositionally biased region" description="Polar residues" evidence="1">
    <location>
        <begin position="41"/>
        <end position="64"/>
    </location>
</feature>
<dbReference type="RefSeq" id="XP_069312140.1">
    <property type="nucleotide sequence ID" value="XM_069447241.1"/>
</dbReference>
<feature type="compositionally biased region" description="Basic and acidic residues" evidence="1">
    <location>
        <begin position="317"/>
        <end position="341"/>
    </location>
</feature>
<organism evidence="2 3">
    <name type="scientific">Alternaria dauci</name>
    <dbReference type="NCBI Taxonomy" id="48095"/>
    <lineage>
        <taxon>Eukaryota</taxon>
        <taxon>Fungi</taxon>
        <taxon>Dikarya</taxon>
        <taxon>Ascomycota</taxon>
        <taxon>Pezizomycotina</taxon>
        <taxon>Dothideomycetes</taxon>
        <taxon>Pleosporomycetidae</taxon>
        <taxon>Pleosporales</taxon>
        <taxon>Pleosporineae</taxon>
        <taxon>Pleosporaceae</taxon>
        <taxon>Alternaria</taxon>
        <taxon>Alternaria sect. Porri</taxon>
    </lineage>
</organism>
<feature type="compositionally biased region" description="Basic and acidic residues" evidence="1">
    <location>
        <begin position="470"/>
        <end position="481"/>
    </location>
</feature>
<dbReference type="Proteomes" id="UP001578633">
    <property type="component" value="Chromosome 1"/>
</dbReference>
<accession>A0ABR3UYL8</accession>
<feature type="region of interest" description="Disordered" evidence="1">
    <location>
        <begin position="372"/>
        <end position="731"/>
    </location>
</feature>
<feature type="compositionally biased region" description="Basic and acidic residues" evidence="1">
    <location>
        <begin position="433"/>
        <end position="445"/>
    </location>
</feature>
<sequence length="731" mass="82158">MTEHAPVTDALTHEAATLEEPSLPTNGTAQDVATKAFTPPENVSSDTALASSEQDITQSQNHPPSESKAVIASSEFIWYRSASIQTLPPSNGEEFKKIHGREPTNQELVSKIGSAAIGRYSPKPSSNPYDVVLGKPFAISTDSKRRSSYTDSSFQTGDAVQCKKALLRAKLKATMLAKRQRDAARTAGFKVWSETRDEYIIHSERFPIDIRFDDQGNATNANIDGFSLPNICGEEIRISKEGKDAASKHILSFTPPPTPQSMPDQHITDETNTPQRIRTVEPCIPSDDSDPVPIEWYGYIEHIPTEAIQTSNGGEIEQERPIGRRSSEQESTMKEQDRSDAVVRKGETVMMIGGERFADEYIVYDATALTPPSSVIISDSNSDTKKKRKSDDEWEPEMAASTPKRLKTSPIRNDTLTPEASSHGDSMAQNPGEHVERHDAKDSYTDRTQTSQEQTLHGTGRARSNTLQRVCEEKAGAKHEPSVSNSPRQRGVKRQAEDQCDEERQCHKVARVTENDPPSYVAYTDEQKRSMGFGDGDIQKKDAAKKVLVEKREDDRRVQQAQRVEERERADRQKQAEPEIQRAREARNQRKLEIEAKKRAQEADVQRRRGDKDRDQRRRRDDSHDTSGKSRKPTVKQKMEPSKPMDPYAAARQAESKRRELVFAAREVGEADGRTRERSPARDGGSSRSDVKRPESEKKVQEKRVTKKRPSRTARGELERYDPRKRFGGGK</sequence>
<feature type="compositionally biased region" description="Basic and acidic residues" evidence="1">
    <location>
        <begin position="537"/>
        <end position="628"/>
    </location>
</feature>
<keyword evidence="3" id="KW-1185">Reference proteome</keyword>
<feature type="region of interest" description="Disordered" evidence="1">
    <location>
        <begin position="1"/>
        <end position="67"/>
    </location>
</feature>
<evidence type="ECO:0000313" key="2">
    <source>
        <dbReference type="EMBL" id="KAL1801556.1"/>
    </source>
</evidence>
<feature type="compositionally biased region" description="Polar residues" evidence="1">
    <location>
        <begin position="410"/>
        <end position="429"/>
    </location>
</feature>
<evidence type="ECO:0000313" key="3">
    <source>
        <dbReference type="Proteomes" id="UP001578633"/>
    </source>
</evidence>
<reference evidence="2 3" key="1">
    <citation type="submission" date="2024-09" db="EMBL/GenBank/DDBJ databases">
        <title>T2T genomes of carrot and Alternaria dauci and their utility for understanding host-pathogen interaction during carrot leaf blight disease.</title>
        <authorList>
            <person name="Liu W."/>
            <person name="Xu S."/>
            <person name="Ou C."/>
            <person name="Liu X."/>
            <person name="Zhuang F."/>
            <person name="Deng X.W."/>
        </authorList>
    </citation>
    <scope>NUCLEOTIDE SEQUENCE [LARGE SCALE GENOMIC DNA]</scope>
    <source>
        <strain evidence="2 3">A2016</strain>
    </source>
</reference>
<feature type="compositionally biased region" description="Basic and acidic residues" evidence="1">
    <location>
        <begin position="714"/>
        <end position="725"/>
    </location>
</feature>
<feature type="compositionally biased region" description="Basic and acidic residues" evidence="1">
    <location>
        <begin position="494"/>
        <end position="514"/>
    </location>
</feature>
<feature type="compositionally biased region" description="Polar residues" evidence="1">
    <location>
        <begin position="446"/>
        <end position="468"/>
    </location>
</feature>
<protein>
    <submittedName>
        <fullName evidence="2">Uncharacterized protein</fullName>
    </submittedName>
</protein>
<feature type="region of interest" description="Disordered" evidence="1">
    <location>
        <begin position="305"/>
        <end position="341"/>
    </location>
</feature>
<feature type="compositionally biased region" description="Basic and acidic residues" evidence="1">
    <location>
        <begin position="689"/>
        <end position="704"/>
    </location>
</feature>
<dbReference type="GeneID" id="96082220"/>
<feature type="compositionally biased region" description="Polar residues" evidence="1">
    <location>
        <begin position="372"/>
        <end position="381"/>
    </location>
</feature>